<proteinExistence type="predicted"/>
<evidence type="ECO:0000313" key="2">
    <source>
        <dbReference type="Proteomes" id="UP001500902"/>
    </source>
</evidence>
<gene>
    <name evidence="1" type="ORF">GCM10022224_065220</name>
</gene>
<dbReference type="SUPFAM" id="SSF56349">
    <property type="entry name" value="DNA breaking-rejoining enzymes"/>
    <property type="match status" value="1"/>
</dbReference>
<organism evidence="1 2">
    <name type="scientific">Nonomuraea antimicrobica</name>
    <dbReference type="NCBI Taxonomy" id="561173"/>
    <lineage>
        <taxon>Bacteria</taxon>
        <taxon>Bacillati</taxon>
        <taxon>Actinomycetota</taxon>
        <taxon>Actinomycetes</taxon>
        <taxon>Streptosporangiales</taxon>
        <taxon>Streptosporangiaceae</taxon>
        <taxon>Nonomuraea</taxon>
    </lineage>
</organism>
<protein>
    <recommendedName>
        <fullName evidence="3">Recombinase XerD</fullName>
    </recommendedName>
</protein>
<sequence length="443" mass="50022">MGECVRCGRRASKAANWEGLICRTCCEKAARTYGICPGCGTDRLLPGRRDGKPACRDCSAITRDFRCARCGIEAHLLGGRLCERCTLHDRLDTLLEDGTGRVNPALVPLHHLLTDMPRPKSGLAWLRSTKVQNLLTELATGAMPLCHQAFHEHPDWRPAAHLRDLLMSCGLLPTVDKHLLHVESWLQRRLAKLADHEHLPILQRFATWHQLAKLRERAARRPLTGSTVPLATQEFNRAHEFLLWLTQRQCPLDRLSQVDVDLWHATHKPHEHRSLRAFLTWAMRTGRAPRGLNLPRLNRVEGRPLTQHRRLELLHLTLDDRAGPVRSRAAACLMLLYAQPASRIVRLTLDDIVHDSDGQVLIRLGDPPTPVPDPFSELLLQAKAERSNMNTATNVDARWLFPGRRAGQPLHHRSLADLVRDLNRYLGSFPLPAVQSDMILSGT</sequence>
<dbReference type="InterPro" id="IPR011010">
    <property type="entry name" value="DNA_brk_join_enz"/>
</dbReference>
<dbReference type="EMBL" id="BAAAZP010000119">
    <property type="protein sequence ID" value="GAA3690715.1"/>
    <property type="molecule type" value="Genomic_DNA"/>
</dbReference>
<comment type="caution">
    <text evidence="1">The sequence shown here is derived from an EMBL/GenBank/DDBJ whole genome shotgun (WGS) entry which is preliminary data.</text>
</comment>
<reference evidence="2" key="1">
    <citation type="journal article" date="2019" name="Int. J. Syst. Evol. Microbiol.">
        <title>The Global Catalogue of Microorganisms (GCM) 10K type strain sequencing project: providing services to taxonomists for standard genome sequencing and annotation.</title>
        <authorList>
            <consortium name="The Broad Institute Genomics Platform"/>
            <consortium name="The Broad Institute Genome Sequencing Center for Infectious Disease"/>
            <person name="Wu L."/>
            <person name="Ma J."/>
        </authorList>
    </citation>
    <scope>NUCLEOTIDE SEQUENCE [LARGE SCALE GENOMIC DNA]</scope>
    <source>
        <strain evidence="2">JCM 16904</strain>
    </source>
</reference>
<keyword evidence="2" id="KW-1185">Reference proteome</keyword>
<evidence type="ECO:0008006" key="3">
    <source>
        <dbReference type="Google" id="ProtNLM"/>
    </source>
</evidence>
<evidence type="ECO:0000313" key="1">
    <source>
        <dbReference type="EMBL" id="GAA3690715.1"/>
    </source>
</evidence>
<accession>A0ABP7CMP2</accession>
<name>A0ABP7CMP2_9ACTN</name>
<dbReference type="Proteomes" id="UP001500902">
    <property type="component" value="Unassembled WGS sequence"/>
</dbReference>